<proteinExistence type="predicted"/>
<keyword evidence="3" id="KW-1185">Reference proteome</keyword>
<keyword evidence="2" id="KW-0540">Nuclease</keyword>
<keyword evidence="2" id="KW-0255">Endonuclease</keyword>
<dbReference type="EMBL" id="JAQOSP010000116">
    <property type="protein sequence ID" value="MDJ1171476.1"/>
    <property type="molecule type" value="Genomic_DNA"/>
</dbReference>
<dbReference type="GO" id="GO:0004519">
    <property type="term" value="F:endonuclease activity"/>
    <property type="evidence" value="ECO:0007669"/>
    <property type="project" value="UniProtKB-KW"/>
</dbReference>
<protein>
    <submittedName>
        <fullName evidence="2">HNH endonuclease</fullName>
    </submittedName>
</protein>
<evidence type="ECO:0000259" key="1">
    <source>
        <dbReference type="Pfam" id="PF01844"/>
    </source>
</evidence>
<reference evidence="2 3" key="1">
    <citation type="submission" date="2023-01" db="EMBL/GenBank/DDBJ databases">
        <title>Novel diversity within Roseofilum (Cyanobacteria; Desertifilaceae) from marine benthic mats with descriptions of four novel species.</title>
        <authorList>
            <person name="Wang Y."/>
            <person name="Berthold D.E."/>
            <person name="Hu J."/>
            <person name="Lefler F.W."/>
            <person name="Laughinghouse H.D. IV."/>
        </authorList>
    </citation>
    <scope>NUCLEOTIDE SEQUENCE [LARGE SCALE GENOMIC DNA]</scope>
    <source>
        <strain evidence="2 3">BLCC-M154</strain>
    </source>
</reference>
<evidence type="ECO:0000313" key="3">
    <source>
        <dbReference type="Proteomes" id="UP001235303"/>
    </source>
</evidence>
<dbReference type="Pfam" id="PF01844">
    <property type="entry name" value="HNH"/>
    <property type="match status" value="1"/>
</dbReference>
<keyword evidence="2" id="KW-0378">Hydrolase</keyword>
<evidence type="ECO:0000313" key="2">
    <source>
        <dbReference type="EMBL" id="MDJ1171476.1"/>
    </source>
</evidence>
<sequence>MPKSKGGRNDYKNVQLIHGHCHDVKTYLDFSANDNSQVFEEPDEAKVSCPVLKTS</sequence>
<comment type="caution">
    <text evidence="2">The sequence shown here is derived from an EMBL/GenBank/DDBJ whole genome shotgun (WGS) entry which is preliminary data.</text>
</comment>
<accession>A0ABT7AX59</accession>
<dbReference type="InterPro" id="IPR002711">
    <property type="entry name" value="HNH"/>
</dbReference>
<feature type="domain" description="HNH" evidence="1">
    <location>
        <begin position="2"/>
        <end position="26"/>
    </location>
</feature>
<dbReference type="Proteomes" id="UP001235303">
    <property type="component" value="Unassembled WGS sequence"/>
</dbReference>
<gene>
    <name evidence="2" type="ORF">PMG71_18755</name>
</gene>
<dbReference type="RefSeq" id="WP_347179334.1">
    <property type="nucleotide sequence ID" value="NZ_JAQOSP010000116.1"/>
</dbReference>
<organism evidence="2 3">
    <name type="scientific">Roseofilum acuticapitatum BLCC-M154</name>
    <dbReference type="NCBI Taxonomy" id="3022444"/>
    <lineage>
        <taxon>Bacteria</taxon>
        <taxon>Bacillati</taxon>
        <taxon>Cyanobacteriota</taxon>
        <taxon>Cyanophyceae</taxon>
        <taxon>Desertifilales</taxon>
        <taxon>Desertifilaceae</taxon>
        <taxon>Roseofilum</taxon>
        <taxon>Roseofilum acuticapitatum</taxon>
    </lineage>
</organism>
<name>A0ABT7AX59_9CYAN</name>
<dbReference type="Gene3D" id="1.10.30.50">
    <property type="match status" value="1"/>
</dbReference>